<evidence type="ECO:0000256" key="1">
    <source>
        <dbReference type="SAM" id="SignalP"/>
    </source>
</evidence>
<proteinExistence type="predicted"/>
<dbReference type="RefSeq" id="WP_243798194.1">
    <property type="nucleotide sequence ID" value="NZ_CP094669.1"/>
</dbReference>
<protein>
    <submittedName>
        <fullName evidence="3">DUF4142 domain-containing protein</fullName>
    </submittedName>
</protein>
<dbReference type="PANTHER" id="PTHR38593:SF1">
    <property type="entry name" value="BLR2558 PROTEIN"/>
    <property type="match status" value="1"/>
</dbReference>
<dbReference type="InterPro" id="IPR025419">
    <property type="entry name" value="DUF4142"/>
</dbReference>
<evidence type="ECO:0000259" key="2">
    <source>
        <dbReference type="Pfam" id="PF13628"/>
    </source>
</evidence>
<dbReference type="Gene3D" id="1.20.1260.10">
    <property type="match status" value="1"/>
</dbReference>
<evidence type="ECO:0000313" key="4">
    <source>
        <dbReference type="Proteomes" id="UP000831113"/>
    </source>
</evidence>
<sequence length="199" mass="22208">MKNSFNHLAVALLLAGGIVGSTLPVQAQTKQAEKINKKRSKALASNSTYTKEQLKYDSEFTVAAASANMLEVSLGKLAQQKAILQEVKDWGKTMDQEHSEAGTKLEAIASRSNIALPTMMSTEDRSIYDDVDDRKYLGFDKKYLRDLKDLHERTVKRYAEAATKLANPELLAYVTEMLPKLRAHESQTSILFDRANALK</sequence>
<organism evidence="3 4">
    <name type="scientific">Hymenobacter tibetensis</name>
    <dbReference type="NCBI Taxonomy" id="497967"/>
    <lineage>
        <taxon>Bacteria</taxon>
        <taxon>Pseudomonadati</taxon>
        <taxon>Bacteroidota</taxon>
        <taxon>Cytophagia</taxon>
        <taxon>Cytophagales</taxon>
        <taxon>Hymenobacteraceae</taxon>
        <taxon>Hymenobacter</taxon>
    </lineage>
</organism>
<keyword evidence="1" id="KW-0732">Signal</keyword>
<feature type="signal peptide" evidence="1">
    <location>
        <begin position="1"/>
        <end position="27"/>
    </location>
</feature>
<name>A0ABY4CWY5_9BACT</name>
<accession>A0ABY4CWY5</accession>
<dbReference type="InterPro" id="IPR012347">
    <property type="entry name" value="Ferritin-like"/>
</dbReference>
<reference evidence="3 4" key="1">
    <citation type="submission" date="2022-03" db="EMBL/GenBank/DDBJ databases">
        <title>Hymenobactersp. isolated from the air.</title>
        <authorList>
            <person name="Won M."/>
            <person name="Kwon S.-W."/>
        </authorList>
    </citation>
    <scope>NUCLEOTIDE SEQUENCE [LARGE SCALE GENOMIC DNA]</scope>
    <source>
        <strain evidence="3 4">KACC 21982</strain>
    </source>
</reference>
<keyword evidence="4" id="KW-1185">Reference proteome</keyword>
<feature type="domain" description="DUF4142" evidence="2">
    <location>
        <begin position="57"/>
        <end position="187"/>
    </location>
</feature>
<dbReference type="EMBL" id="CP094669">
    <property type="protein sequence ID" value="UOG74668.1"/>
    <property type="molecule type" value="Genomic_DNA"/>
</dbReference>
<dbReference type="Proteomes" id="UP000831113">
    <property type="component" value="Chromosome"/>
</dbReference>
<dbReference type="PANTHER" id="PTHR38593">
    <property type="entry name" value="BLR2558 PROTEIN"/>
    <property type="match status" value="1"/>
</dbReference>
<dbReference type="Pfam" id="PF13628">
    <property type="entry name" value="DUF4142"/>
    <property type="match status" value="1"/>
</dbReference>
<gene>
    <name evidence="3" type="ORF">MTX78_21435</name>
</gene>
<feature type="chain" id="PRO_5045425190" evidence="1">
    <location>
        <begin position="28"/>
        <end position="199"/>
    </location>
</feature>
<evidence type="ECO:0000313" key="3">
    <source>
        <dbReference type="EMBL" id="UOG74668.1"/>
    </source>
</evidence>